<dbReference type="EMBL" id="WNHB01000019">
    <property type="protein sequence ID" value="MTT32707.1"/>
    <property type="molecule type" value="Genomic_DNA"/>
</dbReference>
<dbReference type="OrthoDB" id="2973743at2"/>
<organism evidence="2 3">
    <name type="scientific">Terrilactibacillus tamarindi</name>
    <dbReference type="NCBI Taxonomy" id="2599694"/>
    <lineage>
        <taxon>Bacteria</taxon>
        <taxon>Bacillati</taxon>
        <taxon>Bacillota</taxon>
        <taxon>Bacilli</taxon>
        <taxon>Bacillales</taxon>
        <taxon>Bacillaceae</taxon>
        <taxon>Terrilactibacillus</taxon>
    </lineage>
</organism>
<feature type="compositionally biased region" description="Basic and acidic residues" evidence="1">
    <location>
        <begin position="210"/>
        <end position="223"/>
    </location>
</feature>
<dbReference type="Proteomes" id="UP000440978">
    <property type="component" value="Unassembled WGS sequence"/>
</dbReference>
<name>A0A6N8CTX1_9BACI</name>
<sequence>MSIDVSPKFQLYNVLAEENSNYHLNVEELYLYSLLNTLRTRQKVSIASIDLLHGYSPVKFFSRDKEAKQRIKKILISLKEKKVIDSPIDNTLDNKSVFTVKFPLDLKDESIGKGVKGFEQIFIQTFLNMPSFETFYVYFTIKRFDKLGGFRCDFERWGNILNITSRTAQKKIENALQEGYIYKNSGEYKAKENGEQKKQEPNIYKTTPFESKEKTSTTKKKEQPYKMDDDVKKMLDEEDGVIEGNWWDMSANLTLDDFDLYLTTDNIKLKMQAEKRIKMISKSEKGESFIRSMLAQAKENIEKEKREKEQMKFNKLNNYILLDDGKMIENKDLTSIDIDKIDTIYIKDQVNHAIYGKKIYDRFSIKDVHGNYVNTDKQAIEYAINEYIKIAKEKDVTLEEFDQIEDDVLMKFYKDKSIPQQQPKKNYDNPF</sequence>
<keyword evidence="3" id="KW-1185">Reference proteome</keyword>
<gene>
    <name evidence="2" type="ORF">GMB86_11885</name>
</gene>
<comment type="caution">
    <text evidence="2">The sequence shown here is derived from an EMBL/GenBank/DDBJ whole genome shotgun (WGS) entry which is preliminary data.</text>
</comment>
<feature type="compositionally biased region" description="Basic and acidic residues" evidence="1">
    <location>
        <begin position="191"/>
        <end position="200"/>
    </location>
</feature>
<feature type="region of interest" description="Disordered" evidence="1">
    <location>
        <begin position="191"/>
        <end position="223"/>
    </location>
</feature>
<dbReference type="AlphaFoldDB" id="A0A6N8CTX1"/>
<protein>
    <submittedName>
        <fullName evidence="2">Uncharacterized protein</fullName>
    </submittedName>
</protein>
<reference evidence="2 3" key="1">
    <citation type="submission" date="2019-11" db="EMBL/GenBank/DDBJ databases">
        <title>Terrilactibacillus tamarindus sp. nov. BCM23-1 isolated from bark of Tamarindus indica.</title>
        <authorList>
            <person name="Kingkaew E."/>
            <person name="Tanasupawat S."/>
        </authorList>
    </citation>
    <scope>NUCLEOTIDE SEQUENCE [LARGE SCALE GENOMIC DNA]</scope>
    <source>
        <strain evidence="2 3">BCM23-1</strain>
    </source>
</reference>
<proteinExistence type="predicted"/>
<evidence type="ECO:0000256" key="1">
    <source>
        <dbReference type="SAM" id="MobiDB-lite"/>
    </source>
</evidence>
<dbReference type="RefSeq" id="WP_155220233.1">
    <property type="nucleotide sequence ID" value="NZ_WNHB01000019.1"/>
</dbReference>
<evidence type="ECO:0000313" key="2">
    <source>
        <dbReference type="EMBL" id="MTT32707.1"/>
    </source>
</evidence>
<accession>A0A6N8CTX1</accession>
<evidence type="ECO:0000313" key="3">
    <source>
        <dbReference type="Proteomes" id="UP000440978"/>
    </source>
</evidence>